<dbReference type="InterPro" id="IPR006203">
    <property type="entry name" value="GHMP_knse_ATP-bd_CS"/>
</dbReference>
<reference evidence="15" key="1">
    <citation type="journal article" date="2020" name="ISME J.">
        <title>Gammaproteobacteria mediating utilization of methyl-, sulfur- and petroleum organic compounds in deep ocean hydrothermal plumes.</title>
        <authorList>
            <person name="Zhou Z."/>
            <person name="Liu Y."/>
            <person name="Pan J."/>
            <person name="Cron B.R."/>
            <person name="Toner B.M."/>
            <person name="Anantharaman K."/>
            <person name="Breier J.A."/>
            <person name="Dick G.J."/>
            <person name="Li M."/>
        </authorList>
    </citation>
    <scope>NUCLEOTIDE SEQUENCE</scope>
    <source>
        <strain evidence="15">SZUA-1501</strain>
    </source>
</reference>
<evidence type="ECO:0000313" key="16">
    <source>
        <dbReference type="Proteomes" id="UP000606463"/>
    </source>
</evidence>
<feature type="domain" description="GHMP kinase C-terminal" evidence="14">
    <location>
        <begin position="201"/>
        <end position="267"/>
    </location>
</feature>
<dbReference type="GO" id="GO:0005737">
    <property type="term" value="C:cytoplasm"/>
    <property type="evidence" value="ECO:0007669"/>
    <property type="project" value="UniProtKB-SubCell"/>
</dbReference>
<evidence type="ECO:0000259" key="14">
    <source>
        <dbReference type="Pfam" id="PF08544"/>
    </source>
</evidence>
<dbReference type="NCBIfam" id="TIGR00191">
    <property type="entry name" value="thrB"/>
    <property type="match status" value="1"/>
</dbReference>
<evidence type="ECO:0000313" key="15">
    <source>
        <dbReference type="EMBL" id="HIP98908.1"/>
    </source>
</evidence>
<dbReference type="EMBL" id="DQVE01000062">
    <property type="protein sequence ID" value="HIP98908.1"/>
    <property type="molecule type" value="Genomic_DNA"/>
</dbReference>
<dbReference type="InterPro" id="IPR000870">
    <property type="entry name" value="Homoserine_kinase"/>
</dbReference>
<dbReference type="SUPFAM" id="SSF54211">
    <property type="entry name" value="Ribosomal protein S5 domain 2-like"/>
    <property type="match status" value="1"/>
</dbReference>
<evidence type="ECO:0000256" key="9">
    <source>
        <dbReference type="ARBA" id="ARBA00022777"/>
    </source>
</evidence>
<dbReference type="Gene3D" id="3.30.230.10">
    <property type="match status" value="1"/>
</dbReference>
<dbReference type="Pfam" id="PF00288">
    <property type="entry name" value="GHMP_kinases_N"/>
    <property type="match status" value="1"/>
</dbReference>
<comment type="catalytic activity">
    <reaction evidence="11 12">
        <text>L-homoserine + ATP = O-phospho-L-homoserine + ADP + H(+)</text>
        <dbReference type="Rhea" id="RHEA:13985"/>
        <dbReference type="ChEBI" id="CHEBI:15378"/>
        <dbReference type="ChEBI" id="CHEBI:30616"/>
        <dbReference type="ChEBI" id="CHEBI:57476"/>
        <dbReference type="ChEBI" id="CHEBI:57590"/>
        <dbReference type="ChEBI" id="CHEBI:456216"/>
        <dbReference type="EC" id="2.7.1.39"/>
    </reaction>
</comment>
<evidence type="ECO:0000256" key="3">
    <source>
        <dbReference type="ARBA" id="ARBA00012078"/>
    </source>
</evidence>
<evidence type="ECO:0000256" key="5">
    <source>
        <dbReference type="ARBA" id="ARBA00022605"/>
    </source>
</evidence>
<dbReference type="Gene3D" id="3.30.70.890">
    <property type="entry name" value="GHMP kinase, C-terminal domain"/>
    <property type="match status" value="1"/>
</dbReference>
<evidence type="ECO:0000256" key="4">
    <source>
        <dbReference type="ARBA" id="ARBA00017858"/>
    </source>
</evidence>
<accession>A0A9D0YQW6</accession>
<dbReference type="GO" id="GO:0004413">
    <property type="term" value="F:homoserine kinase activity"/>
    <property type="evidence" value="ECO:0007669"/>
    <property type="project" value="UniProtKB-UniRule"/>
</dbReference>
<dbReference type="InterPro" id="IPR006204">
    <property type="entry name" value="GHMP_kinase_N_dom"/>
</dbReference>
<dbReference type="PANTHER" id="PTHR20861">
    <property type="entry name" value="HOMOSERINE/4-DIPHOSPHOCYTIDYL-2-C-METHYL-D-ERYTHRITOL KINASE"/>
    <property type="match status" value="1"/>
</dbReference>
<evidence type="ECO:0000256" key="8">
    <source>
        <dbReference type="ARBA" id="ARBA00022741"/>
    </source>
</evidence>
<comment type="function">
    <text evidence="12">Catalyzes the ATP-dependent phosphorylation of L-homoserine to L-homoserine phosphate.</text>
</comment>
<dbReference type="InterPro" id="IPR013750">
    <property type="entry name" value="GHMP_kinase_C_dom"/>
</dbReference>
<dbReference type="InterPro" id="IPR020568">
    <property type="entry name" value="Ribosomal_Su5_D2-typ_SF"/>
</dbReference>
<dbReference type="GO" id="GO:0009088">
    <property type="term" value="P:threonine biosynthetic process"/>
    <property type="evidence" value="ECO:0007669"/>
    <property type="project" value="UniProtKB-UniRule"/>
</dbReference>
<dbReference type="InterPro" id="IPR014721">
    <property type="entry name" value="Ribsml_uS5_D2-typ_fold_subgr"/>
</dbReference>
<dbReference type="EC" id="2.7.1.39" evidence="3 12"/>
<comment type="similarity">
    <text evidence="2 12">Belongs to the GHMP kinase family. Homoserine kinase subfamily.</text>
</comment>
<proteinExistence type="inferred from homology"/>
<dbReference type="Proteomes" id="UP000606463">
    <property type="component" value="Unassembled WGS sequence"/>
</dbReference>
<evidence type="ECO:0000256" key="7">
    <source>
        <dbReference type="ARBA" id="ARBA00022697"/>
    </source>
</evidence>
<keyword evidence="12" id="KW-0963">Cytoplasm</keyword>
<dbReference type="PROSITE" id="PS00627">
    <property type="entry name" value="GHMP_KINASES_ATP"/>
    <property type="match status" value="1"/>
</dbReference>
<feature type="domain" description="GHMP kinase N-terminal" evidence="13">
    <location>
        <begin position="57"/>
        <end position="139"/>
    </location>
</feature>
<keyword evidence="8 12" id="KW-0547">Nucleotide-binding</keyword>
<dbReference type="PRINTS" id="PR00958">
    <property type="entry name" value="HOMSERKINASE"/>
</dbReference>
<keyword evidence="6 12" id="KW-0808">Transferase</keyword>
<dbReference type="PANTHER" id="PTHR20861:SF1">
    <property type="entry name" value="HOMOSERINE KINASE"/>
    <property type="match status" value="1"/>
</dbReference>
<gene>
    <name evidence="12" type="primary">thrB</name>
    <name evidence="15" type="ORF">EYH37_06085</name>
</gene>
<keyword evidence="7 12" id="KW-0791">Threonine biosynthesis</keyword>
<sequence>MAIKVVVPASTSNLGAGFDTFGLALTLYNTFEVVEGNQFEVEIIGEGADRLSKGEGNLFLQAYRRTCQELGIPCKPIKVVQKNNVPLGRGLGSSATAILGGIIGATALGDVNLSTDEILKIAFSFERHPDNLVPALVGGFVTCAVDGHKVYFERIEFPKELQILVLIPEFEILTEEARKVLPREVSLKDAVFNIQRATLFISALVNRDFDLLRVAVEDRLHQPFRGKLLKGFNSFKELAYSLGADAVFISGSGSTIGVFTRKNADQIGKTGVKLYGEMGIPAKYLVLEADEKGTRWSRA</sequence>
<comment type="caution">
    <text evidence="15">The sequence shown here is derived from an EMBL/GenBank/DDBJ whole genome shotgun (WGS) entry which is preliminary data.</text>
</comment>
<dbReference type="PIRSF" id="PIRSF000676">
    <property type="entry name" value="Homoser_kin"/>
    <property type="match status" value="1"/>
</dbReference>
<evidence type="ECO:0000256" key="10">
    <source>
        <dbReference type="ARBA" id="ARBA00022840"/>
    </source>
</evidence>
<comment type="pathway">
    <text evidence="1 12">Amino-acid biosynthesis; L-threonine biosynthesis; L-threonine from L-aspartate: step 4/5.</text>
</comment>
<dbReference type="HAMAP" id="MF_00384">
    <property type="entry name" value="Homoser_kinase"/>
    <property type="match status" value="1"/>
</dbReference>
<keyword evidence="9 12" id="KW-0418">Kinase</keyword>
<dbReference type="AlphaFoldDB" id="A0A9D0YQW6"/>
<evidence type="ECO:0000259" key="13">
    <source>
        <dbReference type="Pfam" id="PF00288"/>
    </source>
</evidence>
<comment type="subcellular location">
    <subcellularLocation>
        <location evidence="12">Cytoplasm</location>
    </subcellularLocation>
</comment>
<keyword evidence="5 12" id="KW-0028">Amino-acid biosynthesis</keyword>
<dbReference type="InterPro" id="IPR036554">
    <property type="entry name" value="GHMP_kinase_C_sf"/>
</dbReference>
<feature type="binding site" evidence="12">
    <location>
        <begin position="86"/>
        <end position="96"/>
    </location>
    <ligand>
        <name>ATP</name>
        <dbReference type="ChEBI" id="CHEBI:30616"/>
    </ligand>
</feature>
<keyword evidence="10 12" id="KW-0067">ATP-binding</keyword>
<evidence type="ECO:0000256" key="11">
    <source>
        <dbReference type="ARBA" id="ARBA00049375"/>
    </source>
</evidence>
<evidence type="ECO:0000256" key="6">
    <source>
        <dbReference type="ARBA" id="ARBA00022679"/>
    </source>
</evidence>
<dbReference type="Pfam" id="PF08544">
    <property type="entry name" value="GHMP_kinases_C"/>
    <property type="match status" value="1"/>
</dbReference>
<evidence type="ECO:0000256" key="12">
    <source>
        <dbReference type="HAMAP-Rule" id="MF_00384"/>
    </source>
</evidence>
<evidence type="ECO:0000256" key="2">
    <source>
        <dbReference type="ARBA" id="ARBA00007370"/>
    </source>
</evidence>
<dbReference type="SUPFAM" id="SSF55060">
    <property type="entry name" value="GHMP Kinase, C-terminal domain"/>
    <property type="match status" value="1"/>
</dbReference>
<name>A0A9D0YQW6_AQUAO</name>
<dbReference type="GO" id="GO:0005524">
    <property type="term" value="F:ATP binding"/>
    <property type="evidence" value="ECO:0007669"/>
    <property type="project" value="UniProtKB-UniRule"/>
</dbReference>
<organism evidence="15 16">
    <name type="scientific">Aquifex aeolicus</name>
    <dbReference type="NCBI Taxonomy" id="63363"/>
    <lineage>
        <taxon>Bacteria</taxon>
        <taxon>Pseudomonadati</taxon>
        <taxon>Aquificota</taxon>
        <taxon>Aquificia</taxon>
        <taxon>Aquificales</taxon>
        <taxon>Aquificaceae</taxon>
        <taxon>Aquifex</taxon>
    </lineage>
</organism>
<protein>
    <recommendedName>
        <fullName evidence="4 12">Homoserine kinase</fullName>
        <shortName evidence="12">HK</shortName>
        <shortName evidence="12">HSK</shortName>
        <ecNumber evidence="3 12">2.7.1.39</ecNumber>
    </recommendedName>
</protein>
<evidence type="ECO:0000256" key="1">
    <source>
        <dbReference type="ARBA" id="ARBA00005015"/>
    </source>
</evidence>